<dbReference type="Proteomes" id="UP001162164">
    <property type="component" value="Unassembled WGS sequence"/>
</dbReference>
<gene>
    <name evidence="3" type="ORF">NQ317_014980</name>
</gene>
<evidence type="ECO:0000313" key="4">
    <source>
        <dbReference type="Proteomes" id="UP001162164"/>
    </source>
</evidence>
<dbReference type="SUPFAM" id="SSF57667">
    <property type="entry name" value="beta-beta-alpha zinc fingers"/>
    <property type="match status" value="1"/>
</dbReference>
<feature type="domain" description="C2H2-type" evidence="2">
    <location>
        <begin position="14"/>
        <end position="41"/>
    </location>
</feature>
<dbReference type="PROSITE" id="PS50157">
    <property type="entry name" value="ZINC_FINGER_C2H2_2"/>
    <property type="match status" value="1"/>
</dbReference>
<name>A0ABQ9JD23_9CUCU</name>
<keyword evidence="4" id="KW-1185">Reference proteome</keyword>
<evidence type="ECO:0000259" key="2">
    <source>
        <dbReference type="PROSITE" id="PS50157"/>
    </source>
</evidence>
<evidence type="ECO:0000313" key="3">
    <source>
        <dbReference type="EMBL" id="KAJ8975307.1"/>
    </source>
</evidence>
<organism evidence="3 4">
    <name type="scientific">Molorchus minor</name>
    <dbReference type="NCBI Taxonomy" id="1323400"/>
    <lineage>
        <taxon>Eukaryota</taxon>
        <taxon>Metazoa</taxon>
        <taxon>Ecdysozoa</taxon>
        <taxon>Arthropoda</taxon>
        <taxon>Hexapoda</taxon>
        <taxon>Insecta</taxon>
        <taxon>Pterygota</taxon>
        <taxon>Neoptera</taxon>
        <taxon>Endopterygota</taxon>
        <taxon>Coleoptera</taxon>
        <taxon>Polyphaga</taxon>
        <taxon>Cucujiformia</taxon>
        <taxon>Chrysomeloidea</taxon>
        <taxon>Cerambycidae</taxon>
        <taxon>Lamiinae</taxon>
        <taxon>Monochamini</taxon>
        <taxon>Molorchus</taxon>
    </lineage>
</organism>
<proteinExistence type="predicted"/>
<dbReference type="SMART" id="SM00355">
    <property type="entry name" value="ZnF_C2H2"/>
    <property type="match status" value="2"/>
</dbReference>
<sequence>MKADYLIEFRVGVFNCFTCGNIYRSKQTLVRHIKYECQQAPRFKCDICSYKAKLNCNLLKHLRSKHHRTNSRRNSNS</sequence>
<dbReference type="InterPro" id="IPR036236">
    <property type="entry name" value="Znf_C2H2_sf"/>
</dbReference>
<keyword evidence="1" id="KW-0863">Zinc-finger</keyword>
<comment type="caution">
    <text evidence="3">The sequence shown here is derived from an EMBL/GenBank/DDBJ whole genome shotgun (WGS) entry which is preliminary data.</text>
</comment>
<protein>
    <recommendedName>
        <fullName evidence="2">C2H2-type domain-containing protein</fullName>
    </recommendedName>
</protein>
<reference evidence="3" key="1">
    <citation type="journal article" date="2023" name="Insect Mol. Biol.">
        <title>Genome sequencing provides insights into the evolution of gene families encoding plant cell wall-degrading enzymes in longhorned beetles.</title>
        <authorList>
            <person name="Shin N.R."/>
            <person name="Okamura Y."/>
            <person name="Kirsch R."/>
            <person name="Pauchet Y."/>
        </authorList>
    </citation>
    <scope>NUCLEOTIDE SEQUENCE</scope>
    <source>
        <strain evidence="3">MMC_N1</strain>
    </source>
</reference>
<keyword evidence="1" id="KW-0862">Zinc</keyword>
<evidence type="ECO:0000256" key="1">
    <source>
        <dbReference type="PROSITE-ProRule" id="PRU00042"/>
    </source>
</evidence>
<keyword evidence="1" id="KW-0479">Metal-binding</keyword>
<accession>A0ABQ9JD23</accession>
<dbReference type="InterPro" id="IPR013087">
    <property type="entry name" value="Znf_C2H2_type"/>
</dbReference>
<dbReference type="Gene3D" id="3.30.160.60">
    <property type="entry name" value="Classic Zinc Finger"/>
    <property type="match status" value="1"/>
</dbReference>
<dbReference type="EMBL" id="JAPWTJ010000845">
    <property type="protein sequence ID" value="KAJ8975307.1"/>
    <property type="molecule type" value="Genomic_DNA"/>
</dbReference>